<feature type="domain" description="CBM1" evidence="15">
    <location>
        <begin position="616"/>
        <end position="652"/>
    </location>
</feature>
<dbReference type="GO" id="GO:0016162">
    <property type="term" value="F:cellulose 1,4-beta-cellobiosidase activity"/>
    <property type="evidence" value="ECO:0007669"/>
    <property type="project" value="UniProtKB-EC"/>
</dbReference>
<dbReference type="PROSITE" id="PS00659">
    <property type="entry name" value="GLYCOSYL_HYDROL_F5"/>
    <property type="match status" value="1"/>
</dbReference>
<evidence type="ECO:0000256" key="10">
    <source>
        <dbReference type="ARBA" id="ARBA00023277"/>
    </source>
</evidence>
<evidence type="ECO:0000256" key="5">
    <source>
        <dbReference type="ARBA" id="ARBA00022729"/>
    </source>
</evidence>
<dbReference type="VEuPathDB" id="FungiDB:AeMF1_008119"/>
<keyword evidence="8" id="KW-1015">Disulfide bond</keyword>
<dbReference type="InterPro" id="IPR037019">
    <property type="entry name" value="Glyco_hydro_7_sf"/>
</dbReference>
<evidence type="ECO:0000259" key="15">
    <source>
        <dbReference type="PROSITE" id="PS51164"/>
    </source>
</evidence>
<dbReference type="SUPFAM" id="SSF57180">
    <property type="entry name" value="Cellulose-binding domain"/>
    <property type="match status" value="1"/>
</dbReference>
<dbReference type="Pfam" id="PF00840">
    <property type="entry name" value="Glyco_hydro_7"/>
    <property type="match status" value="1"/>
</dbReference>
<evidence type="ECO:0000256" key="4">
    <source>
        <dbReference type="ARBA" id="ARBA00012561"/>
    </source>
</evidence>
<evidence type="ECO:0000256" key="8">
    <source>
        <dbReference type="ARBA" id="ARBA00023157"/>
    </source>
</evidence>
<dbReference type="Proteomes" id="UP000481153">
    <property type="component" value="Unassembled WGS sequence"/>
</dbReference>
<feature type="compositionally biased region" description="Low complexity" evidence="13">
    <location>
        <begin position="659"/>
        <end position="685"/>
    </location>
</feature>
<dbReference type="Pfam" id="PF00734">
    <property type="entry name" value="CBM_1"/>
    <property type="match status" value="1"/>
</dbReference>
<gene>
    <name evidence="16" type="ORF">Ae201684_015533</name>
</gene>
<keyword evidence="12" id="KW-0624">Polysaccharide degradation</keyword>
<dbReference type="VEuPathDB" id="FungiDB:AeMF1_007054"/>
<feature type="compositionally biased region" description="Basic residues" evidence="13">
    <location>
        <begin position="689"/>
        <end position="698"/>
    </location>
</feature>
<dbReference type="InterPro" id="IPR018087">
    <property type="entry name" value="Glyco_hydro_5_CS"/>
</dbReference>
<keyword evidence="9" id="KW-0325">Glycoprotein</keyword>
<dbReference type="InterPro" id="IPR001547">
    <property type="entry name" value="Glyco_hydro_5"/>
</dbReference>
<feature type="compositionally biased region" description="Low complexity" evidence="13">
    <location>
        <begin position="469"/>
        <end position="522"/>
    </location>
</feature>
<keyword evidence="10" id="KW-0119">Carbohydrate metabolism</keyword>
<feature type="signal peptide" evidence="14">
    <location>
        <begin position="1"/>
        <end position="16"/>
    </location>
</feature>
<dbReference type="PRINTS" id="PR00734">
    <property type="entry name" value="GLHYDRLASE7"/>
</dbReference>
<sequence>MKIAATLALLSAIANGQQVGTNTPEVHPPLPSQTCTSSGGCKTENTKLVLDANWRWTHNVGGSTNCYTGNTWNSALCPDPATCATNCALDGADYSGTYGISTSGQEVSLKLVTHGPYSTNVGSRLYLLEDDNNYKLFKLLNQEFTFDVDASQLPCGLNGALYFVQMDKDGGKSKYTSNKAGAAYGTGYCDAQCPHDIKFINGEANVKNWTPSKGDPNAGSGQYGSCCAEMDIWESNSISQAYTSHPCTVDGQTRCSSPTECGDDATNNRFDGVCDKDGCDFNPYRMNSHNFYGPGSNFKVDSTKPITVVTQFITDDNTANGNLVEIKRFYVQNGKAIDNSAISWTGIDPVNSLTDKVCDQAKTVFGDTNDHSKKGGLKAMGDALKKGVVLTMSLWVDYAANCLWLDSTYPVTKNPSVPGAGRGTCATSSGVPADVLAQSGSATVKYGNIRVGDLGSTTSVTPPSPSPSTPSVTPSSSPAPITDAPSDSPTDTPSDSPTDAPSDSPTDAPSDSPTDAPSDSPTEYPPTDAPSDSPTEYPPTDAPSDSPTDAPSDAPSDEPTDSPSNEPTDAPSDDPTDSPSDSPTEYPPTDAPSDSPTDAPSDQPTPAPSPTAPSDSTVPIYYQCGGINHKGPTQCAAGLICKEWNEWYFQCIAPESTFPSTDSPTDSPTDAPAEPTESPAPTETPQASKHTKKPRTPKPTKTIKPTKVPKPTKKPRTPKPTNSPSEVPTDAPTDAPTDFPTDAPSTDVPTDAPSDGPTDSPSDAPTDVPTDTPSDEPTDAPSDAPTDAPSEVPTNSPTDASTEVPTDAPTDAPTDTPTTIVPTSAPANGLLSFEAKLDGIYLNGSPFIFKGANYFGLETDISVPHGLWGGGQSTTIAKIAALLKSNGFNAVRLPFAVDAALSNKAIDPSKIVNEVALLKQFSGKTLSYFDVMDYTIKTFADNKIVVLLDAHVLTGYSGITDLWYSSSADKDNFENAWKIVANRYKNTWNVIAADLKNEPHGSATWGSGNSATDWNQQALKIATTIQAIVPRWLIFVEGVAQSSRDQAAYPTFWGENLMDVQRAPITLPVANRLVYSPHVYGPDVSSQPYFSASNYPDNMPNIWDLHFGFVNKKYGPLVVGEWGGKYLSTNDIKWQDKFASYLKTNSIGFFYWSLNPNSGDTQGLLADDWNTPRTDKLKMLSVFKGTAIP</sequence>
<evidence type="ECO:0000256" key="7">
    <source>
        <dbReference type="ARBA" id="ARBA00023001"/>
    </source>
</evidence>
<evidence type="ECO:0000256" key="12">
    <source>
        <dbReference type="ARBA" id="ARBA00023326"/>
    </source>
</evidence>
<keyword evidence="5 14" id="KW-0732">Signal</keyword>
<dbReference type="GO" id="GO:0030245">
    <property type="term" value="P:cellulose catabolic process"/>
    <property type="evidence" value="ECO:0007669"/>
    <property type="project" value="UniProtKB-KW"/>
</dbReference>
<comment type="similarity">
    <text evidence="2">Belongs to the glycosyl hydrolase 5 (cellulase A) family.</text>
</comment>
<keyword evidence="7" id="KW-0136">Cellulose degradation</keyword>
<dbReference type="VEuPathDB" id="FungiDB:AeMF1_017221"/>
<feature type="region of interest" description="Disordered" evidence="13">
    <location>
        <begin position="454"/>
        <end position="633"/>
    </location>
</feature>
<comment type="caution">
    <text evidence="16">The sequence shown here is derived from an EMBL/GenBank/DDBJ whole genome shotgun (WGS) entry which is preliminary data.</text>
</comment>
<reference evidence="16 17" key="1">
    <citation type="submission" date="2019-07" db="EMBL/GenBank/DDBJ databases">
        <title>Genomics analysis of Aphanomyces spp. identifies a new class of oomycete effector associated with host adaptation.</title>
        <authorList>
            <person name="Gaulin E."/>
        </authorList>
    </citation>
    <scope>NUCLEOTIDE SEQUENCE [LARGE SCALE GENOMIC DNA]</scope>
    <source>
        <strain evidence="16 17">ATCC 201684</strain>
    </source>
</reference>
<evidence type="ECO:0000256" key="1">
    <source>
        <dbReference type="ARBA" id="ARBA00001641"/>
    </source>
</evidence>
<evidence type="ECO:0000256" key="9">
    <source>
        <dbReference type="ARBA" id="ARBA00023180"/>
    </source>
</evidence>
<name>A0A6G0WGF9_9STRA</name>
<feature type="compositionally biased region" description="Low complexity" evidence="13">
    <location>
        <begin position="561"/>
        <end position="570"/>
    </location>
</feature>
<evidence type="ECO:0000313" key="16">
    <source>
        <dbReference type="EMBL" id="KAF0726201.1"/>
    </source>
</evidence>
<dbReference type="EC" id="3.2.1.91" evidence="4"/>
<dbReference type="GO" id="GO:0005576">
    <property type="term" value="C:extracellular region"/>
    <property type="evidence" value="ECO:0007669"/>
    <property type="project" value="InterPro"/>
</dbReference>
<dbReference type="GO" id="GO:0030248">
    <property type="term" value="F:cellulose binding"/>
    <property type="evidence" value="ECO:0007669"/>
    <property type="project" value="InterPro"/>
</dbReference>
<evidence type="ECO:0000256" key="13">
    <source>
        <dbReference type="SAM" id="MobiDB-lite"/>
    </source>
</evidence>
<comment type="similarity">
    <text evidence="3">Belongs to the glycosyl hydrolase 7 (cellulase C) family.</text>
</comment>
<dbReference type="PANTHER" id="PTHR33753">
    <property type="entry name" value="1,4-BETA-D-GLUCAN CELLOBIOHYDROLASE B"/>
    <property type="match status" value="1"/>
</dbReference>
<organism evidence="16 17">
    <name type="scientific">Aphanomyces euteiches</name>
    <dbReference type="NCBI Taxonomy" id="100861"/>
    <lineage>
        <taxon>Eukaryota</taxon>
        <taxon>Sar</taxon>
        <taxon>Stramenopiles</taxon>
        <taxon>Oomycota</taxon>
        <taxon>Saprolegniomycetes</taxon>
        <taxon>Saprolegniales</taxon>
        <taxon>Verrucalvaceae</taxon>
        <taxon>Aphanomyces</taxon>
    </lineage>
</organism>
<evidence type="ECO:0000256" key="14">
    <source>
        <dbReference type="SAM" id="SignalP"/>
    </source>
</evidence>
<dbReference type="PANTHER" id="PTHR33753:SF2">
    <property type="entry name" value="GLYCOSIDE HYDROLASE FAMILY 7 PROTEIN"/>
    <property type="match status" value="1"/>
</dbReference>
<dbReference type="EMBL" id="VJMJ01000223">
    <property type="protein sequence ID" value="KAF0726201.1"/>
    <property type="molecule type" value="Genomic_DNA"/>
</dbReference>
<dbReference type="InterPro" id="IPR000254">
    <property type="entry name" value="CBD"/>
</dbReference>
<dbReference type="InterPro" id="IPR013320">
    <property type="entry name" value="ConA-like_dom_sf"/>
</dbReference>
<comment type="catalytic activity">
    <reaction evidence="1">
        <text>Hydrolysis of (1-&gt;4)-beta-D-glucosidic linkages in cellulose and cellotetraose, releasing cellobiose from the non-reducing ends of the chains.</text>
        <dbReference type="EC" id="3.2.1.91"/>
    </reaction>
</comment>
<dbReference type="PROSITE" id="PS51164">
    <property type="entry name" value="CBM1_2"/>
    <property type="match status" value="1"/>
</dbReference>
<evidence type="ECO:0000256" key="2">
    <source>
        <dbReference type="ARBA" id="ARBA00005641"/>
    </source>
</evidence>
<dbReference type="SMART" id="SM00236">
    <property type="entry name" value="fCBD"/>
    <property type="match status" value="1"/>
</dbReference>
<evidence type="ECO:0000256" key="6">
    <source>
        <dbReference type="ARBA" id="ARBA00022801"/>
    </source>
</evidence>
<feature type="region of interest" description="Disordered" evidence="13">
    <location>
        <begin position="655"/>
        <end position="823"/>
    </location>
</feature>
<dbReference type="VEuPathDB" id="FungiDB:AeMF1_012169"/>
<keyword evidence="6" id="KW-0378">Hydrolase</keyword>
<dbReference type="Gene3D" id="2.70.100.10">
    <property type="entry name" value="Glycoside hydrolase, family 7, domain"/>
    <property type="match status" value="1"/>
</dbReference>
<dbReference type="Gene3D" id="3.20.20.80">
    <property type="entry name" value="Glycosidases"/>
    <property type="match status" value="1"/>
</dbReference>
<dbReference type="InterPro" id="IPR035971">
    <property type="entry name" value="CBD_sf"/>
</dbReference>
<keyword evidence="17" id="KW-1185">Reference proteome</keyword>
<dbReference type="AlphaFoldDB" id="A0A6G0WGF9"/>
<proteinExistence type="inferred from homology"/>
<feature type="compositionally biased region" description="Polar residues" evidence="13">
    <location>
        <begin position="792"/>
        <end position="803"/>
    </location>
</feature>
<evidence type="ECO:0000313" key="17">
    <source>
        <dbReference type="Proteomes" id="UP000481153"/>
    </source>
</evidence>
<keyword evidence="11" id="KW-0326">Glycosidase</keyword>
<feature type="chain" id="PRO_5026094575" description="cellulose 1,4-beta-cellobiosidase (non-reducing end)" evidence="14">
    <location>
        <begin position="17"/>
        <end position="1189"/>
    </location>
</feature>
<dbReference type="SUPFAM" id="SSF49899">
    <property type="entry name" value="Concanavalin A-like lectins/glucanases"/>
    <property type="match status" value="1"/>
</dbReference>
<evidence type="ECO:0000256" key="11">
    <source>
        <dbReference type="ARBA" id="ARBA00023295"/>
    </source>
</evidence>
<accession>A0A6G0WGF9</accession>
<dbReference type="CDD" id="cd07999">
    <property type="entry name" value="GH7_CBH_EG"/>
    <property type="match status" value="1"/>
</dbReference>
<protein>
    <recommendedName>
        <fullName evidence="4">cellulose 1,4-beta-cellobiosidase (non-reducing end)</fullName>
        <ecNumber evidence="4">3.2.1.91</ecNumber>
    </recommendedName>
</protein>
<dbReference type="SUPFAM" id="SSF51445">
    <property type="entry name" value="(Trans)glycosidases"/>
    <property type="match status" value="1"/>
</dbReference>
<dbReference type="PROSITE" id="PS00562">
    <property type="entry name" value="CBM1_1"/>
    <property type="match status" value="1"/>
</dbReference>
<feature type="compositionally biased region" description="Low complexity" evidence="13">
    <location>
        <begin position="804"/>
        <end position="823"/>
    </location>
</feature>
<feature type="compositionally biased region" description="Low complexity" evidence="13">
    <location>
        <begin position="591"/>
        <end position="602"/>
    </location>
</feature>
<dbReference type="FunFam" id="2.70.100.10:FF:000001">
    <property type="entry name" value="Glucanase"/>
    <property type="match status" value="1"/>
</dbReference>
<dbReference type="Pfam" id="PF00150">
    <property type="entry name" value="Cellulase"/>
    <property type="match status" value="1"/>
</dbReference>
<feature type="compositionally biased region" description="Low complexity" evidence="13">
    <location>
        <begin position="542"/>
        <end position="554"/>
    </location>
</feature>
<evidence type="ECO:0000256" key="3">
    <source>
        <dbReference type="ARBA" id="ARBA00006044"/>
    </source>
</evidence>
<dbReference type="InterPro" id="IPR001722">
    <property type="entry name" value="Glyco_hydro_7"/>
</dbReference>
<dbReference type="InterPro" id="IPR017853">
    <property type="entry name" value="GH"/>
</dbReference>